<comment type="caution">
    <text evidence="1">The sequence shown here is derived from an EMBL/GenBank/DDBJ whole genome shotgun (WGS) entry which is preliminary data.</text>
</comment>
<protein>
    <submittedName>
        <fullName evidence="1">Uncharacterized protein</fullName>
    </submittedName>
</protein>
<dbReference type="Proteomes" id="UP000680365">
    <property type="component" value="Unassembled WGS sequence"/>
</dbReference>
<evidence type="ECO:0000313" key="1">
    <source>
        <dbReference type="EMBL" id="MBS8121756.1"/>
    </source>
</evidence>
<sequence length="376" mass="38504">MNFEHVEIDGSGTIDVNGDGNINADNEVKVGTNVTINESGTIDVQGVGNINADNNITAGSQVNVGGDAVRLDSSGNIRAFNNIIANNGNIIANNGDVKASNEVKVGGGAVTLDKDGNINAGNEIKVGSNITLKSSGKISGIGLEGHIITDDINIDSDSIAGSALAVAKVQENTMALSGNMDIIHNDLDSIVTRTNSLEIDCPTTKNGSGFVTDVGLCTVNNTVTGVPAPISTLPYITTGTTAPTGGSFTCGSDSRNYDWDDNGTSFGGDLCDAGNPTNTSPSFPLVMNGTTSTRECKNTIGQSTTCTASKTSAGFNPTKENDCTIGIDNGYLNNTQKGACKISCDMASNPNNDPIVCSITPSVCKGPRGKACSDFN</sequence>
<keyword evidence="2" id="KW-1185">Reference proteome</keyword>
<feature type="non-terminal residue" evidence="1">
    <location>
        <position position="1"/>
    </location>
</feature>
<organism evidence="1 2">
    <name type="scientific">Candidatus Vampirococcus lugosii</name>
    <dbReference type="NCBI Taxonomy" id="2789015"/>
    <lineage>
        <taxon>Bacteria</taxon>
        <taxon>Candidatus Absconditibacteriota</taxon>
        <taxon>Vampirococcus</taxon>
    </lineage>
</organism>
<gene>
    <name evidence="1" type="ORF">VAMP_23n1</name>
</gene>
<reference evidence="1 2" key="1">
    <citation type="journal article" date="2021" name="Nat. Commun.">
        <title>Reductive evolution and unique predatory mode in the CPR bacterium Vampirococcus lugosii.</title>
        <authorList>
            <person name="Moreira D."/>
            <person name="Zivanovic Y."/>
            <person name="Lopez-Archilla A.I."/>
            <person name="Iniesto M."/>
            <person name="Lopez-Garcia P."/>
        </authorList>
    </citation>
    <scope>NUCLEOTIDE SEQUENCE [LARGE SCALE GENOMIC DNA]</scope>
    <source>
        <strain evidence="1">Chiprana</strain>
    </source>
</reference>
<dbReference type="RefSeq" id="WP_213348587.1">
    <property type="nucleotide sequence ID" value="NZ_JAEDAM010000014.1"/>
</dbReference>
<evidence type="ECO:0000313" key="2">
    <source>
        <dbReference type="Proteomes" id="UP000680365"/>
    </source>
</evidence>
<name>A0ABS5QKJ4_9BACT</name>
<accession>A0ABS5QKJ4</accession>
<proteinExistence type="predicted"/>
<dbReference type="EMBL" id="JAEDAM010000014">
    <property type="protein sequence ID" value="MBS8121756.1"/>
    <property type="molecule type" value="Genomic_DNA"/>
</dbReference>